<dbReference type="Gene3D" id="6.20.150.10">
    <property type="match status" value="1"/>
</dbReference>
<organism evidence="1 2">
    <name type="scientific">Haemophilus pittmaniae HK 85</name>
    <dbReference type="NCBI Taxonomy" id="1035188"/>
    <lineage>
        <taxon>Bacteria</taxon>
        <taxon>Pseudomonadati</taxon>
        <taxon>Pseudomonadota</taxon>
        <taxon>Gammaproteobacteria</taxon>
        <taxon>Pasteurellales</taxon>
        <taxon>Pasteurellaceae</taxon>
        <taxon>Haemophilus</taxon>
    </lineage>
</organism>
<sequence length="104" mass="10852">MIEFADGAKITYNQANGDLVVTGIKTANIKADNQIHIECLTVNIKGNVNIDGNLSTTGTTKSKGEISTQSNVSASGDIKGGKISLQNHVHVAQGEKARTSKATV</sequence>
<dbReference type="AlphaFoldDB" id="F9Q9T1"/>
<dbReference type="EMBL" id="AFUV01000014">
    <property type="protein sequence ID" value="EGV05804.1"/>
    <property type="molecule type" value="Genomic_DNA"/>
</dbReference>
<proteinExistence type="predicted"/>
<dbReference type="Proteomes" id="UP000006235">
    <property type="component" value="Unassembled WGS sequence"/>
</dbReference>
<evidence type="ECO:0000313" key="2">
    <source>
        <dbReference type="Proteomes" id="UP000006235"/>
    </source>
</evidence>
<protein>
    <recommendedName>
        <fullName evidence="3">Phage baseplate assembly protein V</fullName>
    </recommendedName>
</protein>
<gene>
    <name evidence="1" type="ORF">HMPREF9952_0784</name>
</gene>
<reference evidence="1 2" key="1">
    <citation type="submission" date="2011-07" db="EMBL/GenBank/DDBJ databases">
        <authorList>
            <person name="Harkins D.M."/>
            <person name="Madupu R."/>
            <person name="Durkin A.S."/>
            <person name="Torralba M."/>
            <person name="Methe B."/>
            <person name="Sutton G.G."/>
            <person name="Nelson K.E."/>
        </authorList>
    </citation>
    <scope>NUCLEOTIDE SEQUENCE [LARGE SCALE GENOMIC DNA]</scope>
    <source>
        <strain evidence="1 2">HK 85</strain>
    </source>
</reference>
<evidence type="ECO:0008006" key="3">
    <source>
        <dbReference type="Google" id="ProtNLM"/>
    </source>
</evidence>
<accession>F9Q9T1</accession>
<evidence type="ECO:0000313" key="1">
    <source>
        <dbReference type="EMBL" id="EGV05804.1"/>
    </source>
</evidence>
<dbReference type="STRING" id="1035188.HMPREF9952_0784"/>
<name>F9Q9T1_9PAST</name>
<comment type="caution">
    <text evidence="1">The sequence shown here is derived from an EMBL/GenBank/DDBJ whole genome shotgun (WGS) entry which is preliminary data.</text>
</comment>